<keyword evidence="1" id="KW-1133">Transmembrane helix</keyword>
<dbReference type="Gene3D" id="3.40.50.1110">
    <property type="entry name" value="SGNH hydrolase"/>
    <property type="match status" value="1"/>
</dbReference>
<organism evidence="3 4">
    <name type="scientific">Streptomyces durbertensis</name>
    <dbReference type="NCBI Taxonomy" id="2448886"/>
    <lineage>
        <taxon>Bacteria</taxon>
        <taxon>Bacillati</taxon>
        <taxon>Actinomycetota</taxon>
        <taxon>Actinomycetes</taxon>
        <taxon>Kitasatosporales</taxon>
        <taxon>Streptomycetaceae</taxon>
        <taxon>Streptomyces</taxon>
    </lineage>
</organism>
<dbReference type="PANTHER" id="PTHR43784:SF2">
    <property type="entry name" value="GDSL-LIKE LIPASE_ACYLHYDROLASE, PUTATIVE (AFU_ORTHOLOGUE AFUA_2G00820)-RELATED"/>
    <property type="match status" value="1"/>
</dbReference>
<accession>A0ABR6EE46</accession>
<keyword evidence="1" id="KW-0472">Membrane</keyword>
<keyword evidence="3" id="KW-0378">Hydrolase</keyword>
<dbReference type="InterPro" id="IPR013830">
    <property type="entry name" value="SGNH_hydro"/>
</dbReference>
<protein>
    <submittedName>
        <fullName evidence="3">SGNH/GDSL hydrolase family protein</fullName>
    </submittedName>
</protein>
<dbReference type="PANTHER" id="PTHR43784">
    <property type="entry name" value="GDSL-LIKE LIPASE/ACYLHYDROLASE, PUTATIVE (AFU_ORTHOLOGUE AFUA_2G00820)-RELATED"/>
    <property type="match status" value="1"/>
</dbReference>
<name>A0ABR6EE46_9ACTN</name>
<evidence type="ECO:0000313" key="4">
    <source>
        <dbReference type="Proteomes" id="UP000766698"/>
    </source>
</evidence>
<dbReference type="Proteomes" id="UP000766698">
    <property type="component" value="Unassembled WGS sequence"/>
</dbReference>
<dbReference type="SUPFAM" id="SSF52266">
    <property type="entry name" value="SGNH hydrolase"/>
    <property type="match status" value="1"/>
</dbReference>
<dbReference type="CDD" id="cd01830">
    <property type="entry name" value="XynE_like"/>
    <property type="match status" value="1"/>
</dbReference>
<feature type="transmembrane region" description="Helical" evidence="1">
    <location>
        <begin position="27"/>
        <end position="48"/>
    </location>
</feature>
<dbReference type="Pfam" id="PF13472">
    <property type="entry name" value="Lipase_GDSL_2"/>
    <property type="match status" value="1"/>
</dbReference>
<evidence type="ECO:0000256" key="1">
    <source>
        <dbReference type="SAM" id="Phobius"/>
    </source>
</evidence>
<proteinExistence type="predicted"/>
<dbReference type="InterPro" id="IPR036514">
    <property type="entry name" value="SGNH_hydro_sf"/>
</dbReference>
<feature type="domain" description="SGNH hydrolase-type esterase" evidence="2">
    <location>
        <begin position="244"/>
        <end position="435"/>
    </location>
</feature>
<reference evidence="4" key="1">
    <citation type="journal article" date="2020" name="Syst. Appl. Microbiol.">
        <title>Streptomyces alkaliterrae sp. nov., isolated from an alkaline soil, and emended descriptions of Streptomyces alkaliphilus, Streptomyces calidiresistens and Streptomyces durbertensis.</title>
        <authorList>
            <person name="Swiecimska M."/>
            <person name="Golinska P."/>
            <person name="Nouioui I."/>
            <person name="Wypij M."/>
            <person name="Rai M."/>
            <person name="Sangal V."/>
            <person name="Goodfellow M."/>
        </authorList>
    </citation>
    <scope>NUCLEOTIDE SEQUENCE [LARGE SCALE GENOMIC DNA]</scope>
    <source>
        <strain evidence="4">DSM 104538</strain>
    </source>
</reference>
<gene>
    <name evidence="3" type="ORF">GL263_08480</name>
</gene>
<dbReference type="EMBL" id="WMLF01000084">
    <property type="protein sequence ID" value="MBB1243595.1"/>
    <property type="molecule type" value="Genomic_DNA"/>
</dbReference>
<comment type="caution">
    <text evidence="3">The sequence shown here is derived from an EMBL/GenBank/DDBJ whole genome shotgun (WGS) entry which is preliminary data.</text>
</comment>
<dbReference type="GO" id="GO:0016787">
    <property type="term" value="F:hydrolase activity"/>
    <property type="evidence" value="ECO:0007669"/>
    <property type="project" value="UniProtKB-KW"/>
</dbReference>
<evidence type="ECO:0000313" key="3">
    <source>
        <dbReference type="EMBL" id="MBB1243595.1"/>
    </source>
</evidence>
<sequence length="457" mass="47999">MSPHQGRPEGERMTAGRRPVKSRSAGYAFLAGFAAIVVLVSGAIFVGFGGRESSRGANGGGGQAAPASSGNWVGTWATAAAASEPDAPDGHPDTSIRNIVHTSVGGTAARVQLSNLFGDRPLTIDHATLALAAAPSAPAAAPGTMRRLTFGTQESVTIPPGGTVTSDAVRLTVPHSADLLVTTYSATRSGAVTYHPFARQTSYLATGDRAAELDGTAYTTQSPYWRYVTGVDVWTTETEGAVVVIGDSITDGITSSPGANRRWPDFLAERLRTERGAPAYSVLNSGISGNRVLVDGTARYAYNGPSALARMERDALSRTGVRTVVIQLGINDILKSPGPIDPAAIAHGLERLAAQAQSRGLRVVVGTLTPFAGHRKHTPEREAARQRVNERIRASEAFDGVVDFDAALRDPAAPERMRTAYDSGDHLHPGDNGFRAMAQAVDLRLVASDRNTRVSAD</sequence>
<dbReference type="InterPro" id="IPR053140">
    <property type="entry name" value="GDSL_Rv0518-like"/>
</dbReference>
<evidence type="ECO:0000259" key="2">
    <source>
        <dbReference type="Pfam" id="PF13472"/>
    </source>
</evidence>
<keyword evidence="4" id="KW-1185">Reference proteome</keyword>
<keyword evidence="1" id="KW-0812">Transmembrane</keyword>